<feature type="region of interest" description="Disordered" evidence="1">
    <location>
        <begin position="108"/>
        <end position="127"/>
    </location>
</feature>
<dbReference type="OrthoDB" id="10692505at2759"/>
<feature type="compositionally biased region" description="Low complexity" evidence="1">
    <location>
        <begin position="854"/>
        <end position="863"/>
    </location>
</feature>
<feature type="compositionally biased region" description="Basic and acidic residues" evidence="1">
    <location>
        <begin position="825"/>
        <end position="836"/>
    </location>
</feature>
<dbReference type="Proteomes" id="UP000075714">
    <property type="component" value="Unassembled WGS sequence"/>
</dbReference>
<protein>
    <submittedName>
        <fullName evidence="2">Uncharacterized protein</fullName>
    </submittedName>
</protein>
<feature type="region of interest" description="Disordered" evidence="1">
    <location>
        <begin position="921"/>
        <end position="944"/>
    </location>
</feature>
<dbReference type="EMBL" id="LSYV01000008">
    <property type="protein sequence ID" value="KXZ53457.1"/>
    <property type="molecule type" value="Genomic_DNA"/>
</dbReference>
<feature type="region of interest" description="Disordered" evidence="1">
    <location>
        <begin position="769"/>
        <end position="863"/>
    </location>
</feature>
<keyword evidence="3" id="KW-1185">Reference proteome</keyword>
<organism evidence="2 3">
    <name type="scientific">Gonium pectorale</name>
    <name type="common">Green alga</name>
    <dbReference type="NCBI Taxonomy" id="33097"/>
    <lineage>
        <taxon>Eukaryota</taxon>
        <taxon>Viridiplantae</taxon>
        <taxon>Chlorophyta</taxon>
        <taxon>core chlorophytes</taxon>
        <taxon>Chlorophyceae</taxon>
        <taxon>CS clade</taxon>
        <taxon>Chlamydomonadales</taxon>
        <taxon>Volvocaceae</taxon>
        <taxon>Gonium</taxon>
    </lineage>
</organism>
<evidence type="ECO:0000313" key="2">
    <source>
        <dbReference type="EMBL" id="KXZ53457.1"/>
    </source>
</evidence>
<feature type="compositionally biased region" description="Polar residues" evidence="1">
    <location>
        <begin position="838"/>
        <end position="853"/>
    </location>
</feature>
<feature type="compositionally biased region" description="Low complexity" evidence="1">
    <location>
        <begin position="921"/>
        <end position="932"/>
    </location>
</feature>
<dbReference type="AlphaFoldDB" id="A0A150GUB3"/>
<evidence type="ECO:0000313" key="3">
    <source>
        <dbReference type="Proteomes" id="UP000075714"/>
    </source>
</evidence>
<reference evidence="3" key="1">
    <citation type="journal article" date="2016" name="Nat. Commun.">
        <title>The Gonium pectorale genome demonstrates co-option of cell cycle regulation during the evolution of multicellularity.</title>
        <authorList>
            <person name="Hanschen E.R."/>
            <person name="Marriage T.N."/>
            <person name="Ferris P.J."/>
            <person name="Hamaji T."/>
            <person name="Toyoda A."/>
            <person name="Fujiyama A."/>
            <person name="Neme R."/>
            <person name="Noguchi H."/>
            <person name="Minakuchi Y."/>
            <person name="Suzuki M."/>
            <person name="Kawai-Toyooka H."/>
            <person name="Smith D.R."/>
            <person name="Sparks H."/>
            <person name="Anderson J."/>
            <person name="Bakaric R."/>
            <person name="Luria V."/>
            <person name="Karger A."/>
            <person name="Kirschner M.W."/>
            <person name="Durand P.M."/>
            <person name="Michod R.E."/>
            <person name="Nozaki H."/>
            <person name="Olson B.J."/>
        </authorList>
    </citation>
    <scope>NUCLEOTIDE SEQUENCE [LARGE SCALE GENOMIC DNA]</scope>
    <source>
        <strain evidence="3">NIES-2863</strain>
    </source>
</reference>
<feature type="region of interest" description="Disordered" evidence="1">
    <location>
        <begin position="707"/>
        <end position="736"/>
    </location>
</feature>
<feature type="region of interest" description="Disordered" evidence="1">
    <location>
        <begin position="257"/>
        <end position="276"/>
    </location>
</feature>
<name>A0A150GUB3_GONPE</name>
<feature type="region of interest" description="Disordered" evidence="1">
    <location>
        <begin position="494"/>
        <end position="518"/>
    </location>
</feature>
<feature type="compositionally biased region" description="Low complexity" evidence="1">
    <location>
        <begin position="504"/>
        <end position="516"/>
    </location>
</feature>
<sequence>MRTRVVSIKVNDHSAAARAAGPLLARAATRAALRLVAATAPPAAARGPPGPPVPATPANPARLPLCASSSPPPLEHLGFCLPPATAGSPATPGAAAGRGLPAATALKRRSALAPQPQPGPGPAPAHLLPPAMTAAAAAAVGASPLVLSSSLVVPGCVQLLSWCRSAANSSASYGSGAGLSRGSVSTSSGLNSGGSGSARGYGEAMVEDVLRALQEAAAGSYDGGCAGVGVVVRRHATEVFLHDAAAGSAATFDVDGEGGGAVARTPSPVGSEASGGGLAAGLPADADADADADGFAYVQPACIEAGRQQTLMLKLDLAALPCCYGARGLLQLCSPHESRPDRAAVRILAVDSSGGLVEDELVAVCPRELIARLHLPAGAAPPGALHVFALSHAAGPADQSGPASPFSLPPPESLHCTPAASVFSALTATAAASETTAPTSGPLPGLLLGRATLLATEDSRVKAEVAAMYAACVAHCLGSGAALAAASPDSLAAAPAGPREHAYTDAPPSAAAHADPTPQPVDEALARLLPAATVAGGWGPCHGTGEAASATAAARVTQAWRRHVQPFLADLDFVISTFPDVAVSLRAHTTAAAAAACLPATTAAAPIHVSPASALEAVMSAAGAAGAAGGAAADGGCRQGSSGAASTEACGPAAALAAVQDWADVAVALAQFAAATGMAAVAAAVSRLLDSLAPPPPLPLLDDVAKGEQEEEAPVKGFDERVARGELPDSHVWGPAGTPVRSRCALPAAGSADAGVHGVATPEACAAKARRGSAAPRGCRDSTPYVSPTRRSTLPLSSTPRPALGPRESGLAPPLPAAPEGAVAENHRRPSEHDAKNGTGSVRDSSSRMCSQESAAKPTPASAAPSRMFDLALLPPPLPPVAVGPSNVGDSSRYSYNPDAPAPAFSSTSGLAMCNTGPDATAAPPATGGARAKSGRPRAAVAGPQSSFASSWLSSISLLRCGGVEAQAGGTGPRGGLTAQPGSPAWLLSLASEVSNKENMGPDAAGCAEADAFAFAGGVDVGGAACGHDSSGGGGNGGGGGGGEDLRFATPAPVHVPATVPTRRPLGSRPQRSTSSLLTGGKRSAGGDGGSYSRDVRSAGVCVDGELSAEGAAWGGSAAISGSVAIATDVSHGPCAPQSQEDPSMPAFPLGATAPQTLEGLEAPPKQTPLHELAGNGGRGRCGRGIWRWACSNAGALAAAAAALVAVAAGLACLGRQPLP</sequence>
<gene>
    <name evidence="2" type="ORF">GPECTOR_7g907</name>
</gene>
<evidence type="ECO:0000256" key="1">
    <source>
        <dbReference type="SAM" id="MobiDB-lite"/>
    </source>
</evidence>
<feature type="compositionally biased region" description="Low complexity" evidence="1">
    <location>
        <begin position="1055"/>
        <end position="1065"/>
    </location>
</feature>
<feature type="region of interest" description="Disordered" evidence="1">
    <location>
        <begin position="1055"/>
        <end position="1092"/>
    </location>
</feature>
<feature type="compositionally biased region" description="Polar residues" evidence="1">
    <location>
        <begin position="784"/>
        <end position="800"/>
    </location>
</feature>
<comment type="caution">
    <text evidence="2">The sequence shown here is derived from an EMBL/GenBank/DDBJ whole genome shotgun (WGS) entry which is preliminary data.</text>
</comment>
<proteinExistence type="predicted"/>
<accession>A0A150GUB3</accession>
<feature type="compositionally biased region" description="Basic and acidic residues" evidence="1">
    <location>
        <begin position="707"/>
        <end position="729"/>
    </location>
</feature>